<accession>A7F4M2</accession>
<dbReference type="InParanoid" id="A7F4M2"/>
<reference evidence="2" key="1">
    <citation type="journal article" date="2011" name="PLoS Genet.">
        <title>Genomic analysis of the necrotrophic fungal pathogens Sclerotinia sclerotiorum and Botrytis cinerea.</title>
        <authorList>
            <person name="Amselem J."/>
            <person name="Cuomo C.A."/>
            <person name="van Kan J.A."/>
            <person name="Viaud M."/>
            <person name="Benito E.P."/>
            <person name="Couloux A."/>
            <person name="Coutinho P.M."/>
            <person name="de Vries R.P."/>
            <person name="Dyer P.S."/>
            <person name="Fillinger S."/>
            <person name="Fournier E."/>
            <person name="Gout L."/>
            <person name="Hahn M."/>
            <person name="Kohn L."/>
            <person name="Lapalu N."/>
            <person name="Plummer K.M."/>
            <person name="Pradier J.M."/>
            <person name="Quevillon E."/>
            <person name="Sharon A."/>
            <person name="Simon A."/>
            <person name="ten Have A."/>
            <person name="Tudzynski B."/>
            <person name="Tudzynski P."/>
            <person name="Wincker P."/>
            <person name="Andrew M."/>
            <person name="Anthouard V."/>
            <person name="Beever R.E."/>
            <person name="Beffa R."/>
            <person name="Benoit I."/>
            <person name="Bouzid O."/>
            <person name="Brault B."/>
            <person name="Chen Z."/>
            <person name="Choquer M."/>
            <person name="Collemare J."/>
            <person name="Cotton P."/>
            <person name="Danchin E.G."/>
            <person name="Da Silva C."/>
            <person name="Gautier A."/>
            <person name="Giraud C."/>
            <person name="Giraud T."/>
            <person name="Gonzalez C."/>
            <person name="Grossetete S."/>
            <person name="Guldener U."/>
            <person name="Henrissat B."/>
            <person name="Howlett B.J."/>
            <person name="Kodira C."/>
            <person name="Kretschmer M."/>
            <person name="Lappartient A."/>
            <person name="Leroch M."/>
            <person name="Levis C."/>
            <person name="Mauceli E."/>
            <person name="Neuveglise C."/>
            <person name="Oeser B."/>
            <person name="Pearson M."/>
            <person name="Poulain J."/>
            <person name="Poussereau N."/>
            <person name="Quesneville H."/>
            <person name="Rascle C."/>
            <person name="Schumacher J."/>
            <person name="Segurens B."/>
            <person name="Sexton A."/>
            <person name="Silva E."/>
            <person name="Sirven C."/>
            <person name="Soanes D.M."/>
            <person name="Talbot N.J."/>
            <person name="Templeton M."/>
            <person name="Yandava C."/>
            <person name="Yarden O."/>
            <person name="Zeng Q."/>
            <person name="Rollins J.A."/>
            <person name="Lebrun M.H."/>
            <person name="Dickman M."/>
        </authorList>
    </citation>
    <scope>NUCLEOTIDE SEQUENCE [LARGE SCALE GENOMIC DNA]</scope>
    <source>
        <strain evidence="2">ATCC 18683 / 1980 / Ss-1</strain>
    </source>
</reference>
<dbReference type="AlphaFoldDB" id="A7F4M2"/>
<keyword evidence="2" id="KW-1185">Reference proteome</keyword>
<gene>
    <name evidence="1" type="ORF">SS1G_12547</name>
</gene>
<dbReference type="KEGG" id="ssl:SS1G_12547"/>
<evidence type="ECO:0000313" key="1">
    <source>
        <dbReference type="EMBL" id="EDN97693.1"/>
    </source>
</evidence>
<dbReference type="RefSeq" id="XP_001586560.1">
    <property type="nucleotide sequence ID" value="XM_001586510.1"/>
</dbReference>
<protein>
    <submittedName>
        <fullName evidence="1">Uncharacterized protein</fullName>
    </submittedName>
</protein>
<evidence type="ECO:0000313" key="2">
    <source>
        <dbReference type="Proteomes" id="UP000001312"/>
    </source>
</evidence>
<sequence>MILTVEAKVDSLSVVRVRRSLVSGGVVDPTAKLRGSSSSSDLVDSMAKLKGSLVSGGAVARFR</sequence>
<dbReference type="HOGENOM" id="CLU_2887176_0_0_1"/>
<dbReference type="EMBL" id="CH476641">
    <property type="protein sequence ID" value="EDN97693.1"/>
    <property type="molecule type" value="Genomic_DNA"/>
</dbReference>
<organism evidence="1 2">
    <name type="scientific">Sclerotinia sclerotiorum (strain ATCC 18683 / 1980 / Ss-1)</name>
    <name type="common">White mold</name>
    <name type="synonym">Whetzelinia sclerotiorum</name>
    <dbReference type="NCBI Taxonomy" id="665079"/>
    <lineage>
        <taxon>Eukaryota</taxon>
        <taxon>Fungi</taxon>
        <taxon>Dikarya</taxon>
        <taxon>Ascomycota</taxon>
        <taxon>Pezizomycotina</taxon>
        <taxon>Leotiomycetes</taxon>
        <taxon>Helotiales</taxon>
        <taxon>Sclerotiniaceae</taxon>
        <taxon>Sclerotinia</taxon>
    </lineage>
</organism>
<name>A7F4M2_SCLS1</name>
<proteinExistence type="predicted"/>
<dbReference type="GeneID" id="5482483"/>
<dbReference type="Proteomes" id="UP000001312">
    <property type="component" value="Unassembled WGS sequence"/>
</dbReference>